<evidence type="ECO:0000256" key="2">
    <source>
        <dbReference type="ARBA" id="ARBA00006236"/>
    </source>
</evidence>
<feature type="transmembrane region" description="Helical" evidence="8">
    <location>
        <begin position="371"/>
        <end position="391"/>
    </location>
</feature>
<dbReference type="GO" id="GO:0005886">
    <property type="term" value="C:plasma membrane"/>
    <property type="evidence" value="ECO:0007669"/>
    <property type="project" value="UniProtKB-SubCell"/>
</dbReference>
<dbReference type="CDD" id="cd17320">
    <property type="entry name" value="MFS_MdfA_MDR_like"/>
    <property type="match status" value="1"/>
</dbReference>
<gene>
    <name evidence="10" type="ORF">C4B60_09065</name>
</gene>
<dbReference type="NCBIfam" id="TIGR00710">
    <property type="entry name" value="efflux_Bcr_CflA"/>
    <property type="match status" value="1"/>
</dbReference>
<protein>
    <recommendedName>
        <fullName evidence="8">Bcr/CflA family efflux transporter</fullName>
    </recommendedName>
</protein>
<dbReference type="InterPro" id="IPR011701">
    <property type="entry name" value="MFS"/>
</dbReference>
<evidence type="ECO:0000256" key="4">
    <source>
        <dbReference type="ARBA" id="ARBA00022475"/>
    </source>
</evidence>
<comment type="caution">
    <text evidence="10">The sequence shown here is derived from an EMBL/GenBank/DDBJ whole genome shotgun (WGS) entry which is preliminary data.</text>
</comment>
<accession>A0A2S5GDC7</accession>
<keyword evidence="4 8" id="KW-1003">Cell membrane</keyword>
<name>A0A2S5GDC7_9BACL</name>
<evidence type="ECO:0000256" key="8">
    <source>
        <dbReference type="RuleBase" id="RU365088"/>
    </source>
</evidence>
<dbReference type="InterPro" id="IPR036259">
    <property type="entry name" value="MFS_trans_sf"/>
</dbReference>
<dbReference type="FunFam" id="1.20.1720.10:FF:000005">
    <property type="entry name" value="Bcr/CflA family efflux transporter"/>
    <property type="match status" value="1"/>
</dbReference>
<dbReference type="Proteomes" id="UP000239047">
    <property type="component" value="Unassembled WGS sequence"/>
</dbReference>
<dbReference type="EMBL" id="PREZ01000003">
    <property type="protein sequence ID" value="PPA70925.1"/>
    <property type="molecule type" value="Genomic_DNA"/>
</dbReference>
<dbReference type="OrthoDB" id="9800416at2"/>
<feature type="transmembrane region" description="Helical" evidence="8">
    <location>
        <begin position="282"/>
        <end position="302"/>
    </location>
</feature>
<dbReference type="Pfam" id="PF07690">
    <property type="entry name" value="MFS_1"/>
    <property type="match status" value="1"/>
</dbReference>
<keyword evidence="11" id="KW-1185">Reference proteome</keyword>
<dbReference type="PROSITE" id="PS50850">
    <property type="entry name" value="MFS"/>
    <property type="match status" value="1"/>
</dbReference>
<dbReference type="GO" id="GO:1990961">
    <property type="term" value="P:xenobiotic detoxification by transmembrane export across the plasma membrane"/>
    <property type="evidence" value="ECO:0007669"/>
    <property type="project" value="InterPro"/>
</dbReference>
<dbReference type="InterPro" id="IPR004812">
    <property type="entry name" value="Efflux_drug-R_Bcr/CmlA"/>
</dbReference>
<comment type="similarity">
    <text evidence="2 8">Belongs to the major facilitator superfamily. Bcr/CmlA family.</text>
</comment>
<evidence type="ECO:0000313" key="11">
    <source>
        <dbReference type="Proteomes" id="UP000239047"/>
    </source>
</evidence>
<feature type="transmembrane region" description="Helical" evidence="8">
    <location>
        <begin position="167"/>
        <end position="186"/>
    </location>
</feature>
<dbReference type="PANTHER" id="PTHR23502">
    <property type="entry name" value="MAJOR FACILITATOR SUPERFAMILY"/>
    <property type="match status" value="1"/>
</dbReference>
<dbReference type="Gene3D" id="1.20.1720.10">
    <property type="entry name" value="Multidrug resistance protein D"/>
    <property type="match status" value="1"/>
</dbReference>
<evidence type="ECO:0000256" key="6">
    <source>
        <dbReference type="ARBA" id="ARBA00022989"/>
    </source>
</evidence>
<evidence type="ECO:0000256" key="3">
    <source>
        <dbReference type="ARBA" id="ARBA00022448"/>
    </source>
</evidence>
<feature type="domain" description="Major facilitator superfamily (MFS) profile" evidence="9">
    <location>
        <begin position="9"/>
        <end position="396"/>
    </location>
</feature>
<evidence type="ECO:0000256" key="5">
    <source>
        <dbReference type="ARBA" id="ARBA00022692"/>
    </source>
</evidence>
<sequence length="403" mass="42845">MNALTGRKRLQFALLLGALGALGPLTIDMYLPAFPMIAQELGTSASYVQLSLTACLLGLGVGQLIMGPLSDVHGRKAPLLIGMVAFLIASFLISFSPNVLFLIAVRFLQGFSAAAGIVISRAIVRDTYSGPELTKFFALLMLVSNLAPILAPIAGSGVLLFTDWNGIFIVLSLIGLLLFGIIAMRFKETLPPEQRVSSNIGQTLRNFKSLLTDRQFAGYALAQGLMIAGVFAYVSGTPFVYQNIYEVSPQQFSLLFGMNGIGLIIGTQIVGRLAHIIPERQFLLIGLSQAFVVSTALVIAVLLDGPFISLAIPLFFFVMSIGIVATSSFSLAMESQGHIAGSASALLGLLPFLLGSITAPLVGIAGEYTAVPMGIIMFTTSTLALLSYFGLARRAEKQIKTEV</sequence>
<feature type="transmembrane region" description="Helical" evidence="8">
    <location>
        <begin position="345"/>
        <end position="365"/>
    </location>
</feature>
<dbReference type="PANTHER" id="PTHR23502:SF132">
    <property type="entry name" value="POLYAMINE TRANSPORTER 2-RELATED"/>
    <property type="match status" value="1"/>
</dbReference>
<dbReference type="InterPro" id="IPR020846">
    <property type="entry name" value="MFS_dom"/>
</dbReference>
<feature type="transmembrane region" description="Helical" evidence="8">
    <location>
        <begin position="12"/>
        <end position="33"/>
    </location>
</feature>
<dbReference type="GO" id="GO:0042910">
    <property type="term" value="F:xenobiotic transmembrane transporter activity"/>
    <property type="evidence" value="ECO:0007669"/>
    <property type="project" value="InterPro"/>
</dbReference>
<dbReference type="NCBIfam" id="NF008314">
    <property type="entry name" value="PRK11102.1"/>
    <property type="match status" value="1"/>
</dbReference>
<feature type="transmembrane region" description="Helical" evidence="8">
    <location>
        <begin position="216"/>
        <end position="240"/>
    </location>
</feature>
<organism evidence="10 11">
    <name type="scientific">Jeotgalibacillus proteolyticus</name>
    <dbReference type="NCBI Taxonomy" id="2082395"/>
    <lineage>
        <taxon>Bacteria</taxon>
        <taxon>Bacillati</taxon>
        <taxon>Bacillota</taxon>
        <taxon>Bacilli</taxon>
        <taxon>Bacillales</taxon>
        <taxon>Caryophanaceae</taxon>
        <taxon>Jeotgalibacillus</taxon>
    </lineage>
</organism>
<evidence type="ECO:0000313" key="10">
    <source>
        <dbReference type="EMBL" id="PPA70925.1"/>
    </source>
</evidence>
<feature type="transmembrane region" description="Helical" evidence="8">
    <location>
        <begin position="308"/>
        <end position="333"/>
    </location>
</feature>
<evidence type="ECO:0000259" key="9">
    <source>
        <dbReference type="PROSITE" id="PS50850"/>
    </source>
</evidence>
<feature type="transmembrane region" description="Helical" evidence="8">
    <location>
        <begin position="252"/>
        <end position="270"/>
    </location>
</feature>
<dbReference type="AlphaFoldDB" id="A0A2S5GDC7"/>
<proteinExistence type="inferred from homology"/>
<dbReference type="SUPFAM" id="SSF103473">
    <property type="entry name" value="MFS general substrate transporter"/>
    <property type="match status" value="1"/>
</dbReference>
<evidence type="ECO:0000256" key="1">
    <source>
        <dbReference type="ARBA" id="ARBA00004651"/>
    </source>
</evidence>
<feature type="transmembrane region" description="Helical" evidence="8">
    <location>
        <begin position="45"/>
        <end position="65"/>
    </location>
</feature>
<keyword evidence="7 8" id="KW-0472">Membrane</keyword>
<comment type="subcellular location">
    <subcellularLocation>
        <location evidence="1 8">Cell membrane</location>
        <topology evidence="1 8">Multi-pass membrane protein</topology>
    </subcellularLocation>
</comment>
<feature type="transmembrane region" description="Helical" evidence="8">
    <location>
        <begin position="136"/>
        <end position="161"/>
    </location>
</feature>
<feature type="transmembrane region" description="Helical" evidence="8">
    <location>
        <begin position="101"/>
        <end position="124"/>
    </location>
</feature>
<feature type="transmembrane region" description="Helical" evidence="8">
    <location>
        <begin position="77"/>
        <end position="95"/>
    </location>
</feature>
<evidence type="ECO:0000256" key="7">
    <source>
        <dbReference type="ARBA" id="ARBA00023136"/>
    </source>
</evidence>
<reference evidence="10 11" key="1">
    <citation type="submission" date="2018-02" db="EMBL/GenBank/DDBJ databases">
        <title>Jeotgalibacillus proteolyticum sp. nov. a protease producing bacterium isolated from ocean sediments of Laizhou Bay.</title>
        <authorList>
            <person name="Li Y."/>
        </authorList>
    </citation>
    <scope>NUCLEOTIDE SEQUENCE [LARGE SCALE GENOMIC DNA]</scope>
    <source>
        <strain evidence="10 11">22-7</strain>
    </source>
</reference>
<keyword evidence="5 8" id="KW-0812">Transmembrane</keyword>
<keyword evidence="6 8" id="KW-1133">Transmembrane helix</keyword>
<keyword evidence="3 8" id="KW-0813">Transport</keyword>
<dbReference type="RefSeq" id="WP_104057674.1">
    <property type="nucleotide sequence ID" value="NZ_PREZ01000003.1"/>
</dbReference>